<accession>A0A914XEX8</accession>
<reference evidence="2" key="1">
    <citation type="submission" date="2022-11" db="UniProtKB">
        <authorList>
            <consortium name="WormBaseParasite"/>
        </authorList>
    </citation>
    <scope>IDENTIFICATION</scope>
</reference>
<dbReference type="Proteomes" id="UP000887566">
    <property type="component" value="Unplaced"/>
</dbReference>
<dbReference type="WBParaSite" id="PSAMB.scaffold7793size7097.g30535.t1">
    <property type="protein sequence ID" value="PSAMB.scaffold7793size7097.g30535.t1"/>
    <property type="gene ID" value="PSAMB.scaffold7793size7097.g30535"/>
</dbReference>
<dbReference type="AlphaFoldDB" id="A0A914XEX8"/>
<evidence type="ECO:0000313" key="2">
    <source>
        <dbReference type="WBParaSite" id="PSAMB.scaffold7793size7097.g30535.t1"/>
    </source>
</evidence>
<protein>
    <submittedName>
        <fullName evidence="2">SWIM-type domain-containing protein</fullName>
    </submittedName>
</protein>
<sequence>MKKLILPCIQSNVIPMLRSPTVAELLRKVLTKLLVLPKQEQLIKARHFLKLTGKLAAAKIQKVLLIVYSRADLFLKDSGEKTEAFQDLVRRSKGDVHVADSRQHFPKEKSAALAPRTRFTSNLYQLVPAIFEIADAVDERLIILVRAGGRLNVFCATDTMLATFKSICVRTSEEIESDSPSLTDCRPLHIDVTFEATKPWVCLACFRHPMFVHIYTKAQPVVPAFFCLICSLQEEDYTYCSGQLKRHFNFNENIKTGLLIKIFGEERRRIAGGRYKIGGLVDSNSKAQFDLRLEALKEKWDCLASGFFDCFEENTGAKIRANYLLPTRLAAGRGHNRVTNNDQENLNRRMKEELEGPLKPPDQLIRIVEQFCQDAFERLELAVIGQGDYRLKEKYRHLQKTWEEWSEMSADQRAQYLDRHFHFKGATIVAPERKTLSVPLTANHLPGTSPAQLQALEDAAVALVTNSDRFYDLIDAIGTSVEAIRVVKWDDSGGYRFSSCEQFKTYRFVCAHTLAVAERNNTLIAHLSSITNQFENETAELLLKRRLQPGVGKKPSRRTGHPFTATLQGRTVAEIVQRPIASTSFNVDVTQVHGNVALALFTASYSYVEC</sequence>
<proteinExistence type="predicted"/>
<keyword evidence="1" id="KW-1185">Reference proteome</keyword>
<organism evidence="1 2">
    <name type="scientific">Plectus sambesii</name>
    <dbReference type="NCBI Taxonomy" id="2011161"/>
    <lineage>
        <taxon>Eukaryota</taxon>
        <taxon>Metazoa</taxon>
        <taxon>Ecdysozoa</taxon>
        <taxon>Nematoda</taxon>
        <taxon>Chromadorea</taxon>
        <taxon>Plectida</taxon>
        <taxon>Plectina</taxon>
        <taxon>Plectoidea</taxon>
        <taxon>Plectidae</taxon>
        <taxon>Plectus</taxon>
    </lineage>
</organism>
<name>A0A914XEX8_9BILA</name>
<evidence type="ECO:0000313" key="1">
    <source>
        <dbReference type="Proteomes" id="UP000887566"/>
    </source>
</evidence>